<dbReference type="SUPFAM" id="SSF54695">
    <property type="entry name" value="POZ domain"/>
    <property type="match status" value="1"/>
</dbReference>
<dbReference type="PANTHER" id="PTHR46672:SF1">
    <property type="entry name" value="OS08G0103600 PROTEIN"/>
    <property type="match status" value="1"/>
</dbReference>
<proteinExistence type="predicted"/>
<evidence type="ECO:0000313" key="4">
    <source>
        <dbReference type="Proteomes" id="UP000824469"/>
    </source>
</evidence>
<dbReference type="EMBL" id="JAHRHJ020000006">
    <property type="protein sequence ID" value="KAH9313250.1"/>
    <property type="molecule type" value="Genomic_DNA"/>
</dbReference>
<sequence>LAFSRMGDPGFRIDTTARLAQWRIENLASFTYRKSDPFKIGLWNWHISVEKNKFLYVRLFPEPSRLSKDQPPIASFTIQILTLGGSRRTLTCPDINNKILKSGEDFVWPVELSFHGKFIIDVEFVDLKVACPDGGEPRSIWSSEEIIRGQSEESALKCLGRMLGDGLHADVTINAFDGSVGAHRAILAARSPVFESMFAHDLKEKESSITDKGLHKYSQEKGRI</sequence>
<dbReference type="InterPro" id="IPR000210">
    <property type="entry name" value="BTB/POZ_dom"/>
</dbReference>
<evidence type="ECO:0000313" key="3">
    <source>
        <dbReference type="EMBL" id="KAH9313250.1"/>
    </source>
</evidence>
<dbReference type="PROSITE" id="PS50097">
    <property type="entry name" value="BTB"/>
    <property type="match status" value="1"/>
</dbReference>
<reference evidence="3 4" key="1">
    <citation type="journal article" date="2021" name="Nat. Plants">
        <title>The Taxus genome provides insights into paclitaxel biosynthesis.</title>
        <authorList>
            <person name="Xiong X."/>
            <person name="Gou J."/>
            <person name="Liao Q."/>
            <person name="Li Y."/>
            <person name="Zhou Q."/>
            <person name="Bi G."/>
            <person name="Li C."/>
            <person name="Du R."/>
            <person name="Wang X."/>
            <person name="Sun T."/>
            <person name="Guo L."/>
            <person name="Liang H."/>
            <person name="Lu P."/>
            <person name="Wu Y."/>
            <person name="Zhang Z."/>
            <person name="Ro D.K."/>
            <person name="Shang Y."/>
            <person name="Huang S."/>
            <person name="Yan J."/>
        </authorList>
    </citation>
    <scope>NUCLEOTIDE SEQUENCE [LARGE SCALE GENOMIC DNA]</scope>
    <source>
        <strain evidence="3">Ta-2019</strain>
    </source>
</reference>
<evidence type="ECO:0000256" key="1">
    <source>
        <dbReference type="ARBA" id="ARBA00004906"/>
    </source>
</evidence>
<gene>
    <name evidence="3" type="ORF">KI387_028285</name>
</gene>
<evidence type="ECO:0000259" key="2">
    <source>
        <dbReference type="PROSITE" id="PS50097"/>
    </source>
</evidence>
<dbReference type="Gene3D" id="3.30.710.10">
    <property type="entry name" value="Potassium Channel Kv1.1, Chain A"/>
    <property type="match status" value="1"/>
</dbReference>
<protein>
    <recommendedName>
        <fullName evidence="2">BTB domain-containing protein</fullName>
    </recommendedName>
</protein>
<comment type="caution">
    <text evidence="3">The sequence shown here is derived from an EMBL/GenBank/DDBJ whole genome shotgun (WGS) entry which is preliminary data.</text>
</comment>
<dbReference type="InterPro" id="IPR044714">
    <property type="entry name" value="AtSIBP1-like"/>
</dbReference>
<dbReference type="InterPro" id="IPR011333">
    <property type="entry name" value="SKP1/BTB/POZ_sf"/>
</dbReference>
<feature type="non-terminal residue" evidence="3">
    <location>
        <position position="224"/>
    </location>
</feature>
<name>A0AA38L9L3_TAXCH</name>
<keyword evidence="4" id="KW-1185">Reference proteome</keyword>
<comment type="pathway">
    <text evidence="1">Protein modification; protein ubiquitination.</text>
</comment>
<organism evidence="3 4">
    <name type="scientific">Taxus chinensis</name>
    <name type="common">Chinese yew</name>
    <name type="synonym">Taxus wallichiana var. chinensis</name>
    <dbReference type="NCBI Taxonomy" id="29808"/>
    <lineage>
        <taxon>Eukaryota</taxon>
        <taxon>Viridiplantae</taxon>
        <taxon>Streptophyta</taxon>
        <taxon>Embryophyta</taxon>
        <taxon>Tracheophyta</taxon>
        <taxon>Spermatophyta</taxon>
        <taxon>Pinopsida</taxon>
        <taxon>Pinidae</taxon>
        <taxon>Conifers II</taxon>
        <taxon>Cupressales</taxon>
        <taxon>Taxaceae</taxon>
        <taxon>Taxus</taxon>
    </lineage>
</organism>
<accession>A0AA38L9L3</accession>
<dbReference type="Proteomes" id="UP000824469">
    <property type="component" value="Unassembled WGS sequence"/>
</dbReference>
<dbReference type="AlphaFoldDB" id="A0AA38L9L3"/>
<feature type="domain" description="BTB" evidence="2">
    <location>
        <begin position="169"/>
        <end position="224"/>
    </location>
</feature>
<dbReference type="Pfam" id="PF00651">
    <property type="entry name" value="BTB"/>
    <property type="match status" value="1"/>
</dbReference>
<dbReference type="CDD" id="cd18186">
    <property type="entry name" value="BTB_POZ_ZBTB_KLHL-like"/>
    <property type="match status" value="1"/>
</dbReference>
<dbReference type="PANTHER" id="PTHR46672">
    <property type="entry name" value="OS08G0495500 PROTEIN-RELATED"/>
    <property type="match status" value="1"/>
</dbReference>